<proteinExistence type="predicted"/>
<dbReference type="RefSeq" id="WP_324765641.1">
    <property type="nucleotide sequence ID" value="NZ_BAAATS010000022.1"/>
</dbReference>
<dbReference type="Pfam" id="PF13565">
    <property type="entry name" value="HTH_32"/>
    <property type="match status" value="1"/>
</dbReference>
<evidence type="ECO:0000313" key="2">
    <source>
        <dbReference type="EMBL" id="MEB3958655.1"/>
    </source>
</evidence>
<keyword evidence="3" id="KW-1185">Reference proteome</keyword>
<feature type="compositionally biased region" description="Basic and acidic residues" evidence="1">
    <location>
        <begin position="1"/>
        <end position="13"/>
    </location>
</feature>
<name>A0ABU6C495_9ACTN</name>
<accession>A0ABU6C495</accession>
<dbReference type="SUPFAM" id="SSF46689">
    <property type="entry name" value="Homeodomain-like"/>
    <property type="match status" value="1"/>
</dbReference>
<dbReference type="Proteomes" id="UP001352223">
    <property type="component" value="Unassembled WGS sequence"/>
</dbReference>
<comment type="caution">
    <text evidence="2">The sequence shown here is derived from an EMBL/GenBank/DDBJ whole genome shotgun (WGS) entry which is preliminary data.</text>
</comment>
<reference evidence="2 3" key="1">
    <citation type="submission" date="2022-10" db="EMBL/GenBank/DDBJ databases">
        <authorList>
            <person name="Xie J."/>
            <person name="Shen N."/>
        </authorList>
    </citation>
    <scope>NUCLEOTIDE SEQUENCE [LARGE SCALE GENOMIC DNA]</scope>
    <source>
        <strain evidence="2 3">DSM 41681</strain>
    </source>
</reference>
<evidence type="ECO:0000256" key="1">
    <source>
        <dbReference type="SAM" id="MobiDB-lite"/>
    </source>
</evidence>
<dbReference type="EMBL" id="JAOZYB010000001">
    <property type="protein sequence ID" value="MEB3958655.1"/>
    <property type="molecule type" value="Genomic_DNA"/>
</dbReference>
<organism evidence="2 3">
    <name type="scientific">Streptomyces kunmingensis</name>
    <dbReference type="NCBI Taxonomy" id="68225"/>
    <lineage>
        <taxon>Bacteria</taxon>
        <taxon>Bacillati</taxon>
        <taxon>Actinomycetota</taxon>
        <taxon>Actinomycetes</taxon>
        <taxon>Kitasatosporales</taxon>
        <taxon>Streptomycetaceae</taxon>
        <taxon>Streptomyces</taxon>
    </lineage>
</organism>
<dbReference type="InterPro" id="IPR009057">
    <property type="entry name" value="Homeodomain-like_sf"/>
</dbReference>
<protein>
    <submittedName>
        <fullName evidence="2">Helix-turn-helix domain-containing protein</fullName>
    </submittedName>
</protein>
<evidence type="ECO:0000313" key="3">
    <source>
        <dbReference type="Proteomes" id="UP001352223"/>
    </source>
</evidence>
<sequence>MHGGRDQGVEGLRKRSRRPRSSPSRLPADLESLICELRQQHPRWGARPLVHELGQRNVQPLSSRATVHRILVRNGLVSHQDQQHKRKYRRWQ</sequence>
<feature type="region of interest" description="Disordered" evidence="1">
    <location>
        <begin position="1"/>
        <end position="28"/>
    </location>
</feature>
<gene>
    <name evidence="2" type="ORF">OKJ48_00020</name>
</gene>